<comment type="caution">
    <text evidence="1">The sequence shown here is derived from an EMBL/GenBank/DDBJ whole genome shotgun (WGS) entry which is preliminary data.</text>
</comment>
<accession>A0A016T387</accession>
<organism evidence="1 2">
    <name type="scientific">Ancylostoma ceylanicum</name>
    <dbReference type="NCBI Taxonomy" id="53326"/>
    <lineage>
        <taxon>Eukaryota</taxon>
        <taxon>Metazoa</taxon>
        <taxon>Ecdysozoa</taxon>
        <taxon>Nematoda</taxon>
        <taxon>Chromadorea</taxon>
        <taxon>Rhabditida</taxon>
        <taxon>Rhabditina</taxon>
        <taxon>Rhabditomorpha</taxon>
        <taxon>Strongyloidea</taxon>
        <taxon>Ancylostomatidae</taxon>
        <taxon>Ancylostomatinae</taxon>
        <taxon>Ancylostoma</taxon>
    </lineage>
</organism>
<evidence type="ECO:0000313" key="2">
    <source>
        <dbReference type="Proteomes" id="UP000024635"/>
    </source>
</evidence>
<dbReference type="AlphaFoldDB" id="A0A016T387"/>
<gene>
    <name evidence="1" type="primary">Acey_s0140.g2156</name>
    <name evidence="1" type="ORF">Y032_0140g2156</name>
</gene>
<name>A0A016T387_9BILA</name>
<sequence length="73" mass="7932">MPIASLPTLAGMKGVYGRGRMKEISDVFLNMGGIPPPHTADHCFADPTPDKADLQPCTRIKLLTPEEVARDEL</sequence>
<dbReference type="EMBL" id="JARK01001476">
    <property type="protein sequence ID" value="EYB97463.1"/>
    <property type="molecule type" value="Genomic_DNA"/>
</dbReference>
<reference evidence="2" key="1">
    <citation type="journal article" date="2015" name="Nat. Genet.">
        <title>The genome and transcriptome of the zoonotic hookworm Ancylostoma ceylanicum identify infection-specific gene families.</title>
        <authorList>
            <person name="Schwarz E.M."/>
            <person name="Hu Y."/>
            <person name="Antoshechkin I."/>
            <person name="Miller M.M."/>
            <person name="Sternberg P.W."/>
            <person name="Aroian R.V."/>
        </authorList>
    </citation>
    <scope>NUCLEOTIDE SEQUENCE</scope>
    <source>
        <strain evidence="2">HY135</strain>
    </source>
</reference>
<keyword evidence="2" id="KW-1185">Reference proteome</keyword>
<protein>
    <submittedName>
        <fullName evidence="1">Uncharacterized protein</fullName>
    </submittedName>
</protein>
<dbReference type="Proteomes" id="UP000024635">
    <property type="component" value="Unassembled WGS sequence"/>
</dbReference>
<proteinExistence type="predicted"/>
<evidence type="ECO:0000313" key="1">
    <source>
        <dbReference type="EMBL" id="EYB97463.1"/>
    </source>
</evidence>
<dbReference type="OrthoDB" id="5828483at2759"/>